<dbReference type="Gene3D" id="3.40.50.1820">
    <property type="entry name" value="alpha/beta hydrolase"/>
    <property type="match status" value="1"/>
</dbReference>
<dbReference type="InterPro" id="IPR013094">
    <property type="entry name" value="AB_hydrolase_3"/>
</dbReference>
<feature type="domain" description="Alpha/beta hydrolase fold-3" evidence="3">
    <location>
        <begin position="108"/>
        <end position="327"/>
    </location>
</feature>
<evidence type="ECO:0000256" key="1">
    <source>
        <dbReference type="ARBA" id="ARBA00022801"/>
    </source>
</evidence>
<dbReference type="EMBL" id="MCGE01000012">
    <property type="protein sequence ID" value="ORZ15640.1"/>
    <property type="molecule type" value="Genomic_DNA"/>
</dbReference>
<evidence type="ECO:0000256" key="2">
    <source>
        <dbReference type="SAM" id="Phobius"/>
    </source>
</evidence>
<evidence type="ECO:0000313" key="5">
    <source>
        <dbReference type="Proteomes" id="UP000193560"/>
    </source>
</evidence>
<evidence type="ECO:0000259" key="3">
    <source>
        <dbReference type="Pfam" id="PF07859"/>
    </source>
</evidence>
<dbReference type="STRING" id="90262.A0A1X2IFG7"/>
<gene>
    <name evidence="4" type="ORF">BCR42DRAFT_491685</name>
</gene>
<keyword evidence="1 4" id="KW-0378">Hydrolase</keyword>
<dbReference type="OrthoDB" id="408631at2759"/>
<dbReference type="Pfam" id="PF07859">
    <property type="entry name" value="Abhydrolase_3"/>
    <property type="match status" value="1"/>
</dbReference>
<dbReference type="InterPro" id="IPR029058">
    <property type="entry name" value="AB_hydrolase_fold"/>
</dbReference>
<dbReference type="AlphaFoldDB" id="A0A1X2IFG7"/>
<name>A0A1X2IFG7_9FUNG</name>
<dbReference type="PANTHER" id="PTHR48081:SF31">
    <property type="entry name" value="STERYL ACETYL HYDROLASE MUG81-RELATED"/>
    <property type="match status" value="1"/>
</dbReference>
<accession>A0A1X2IFG7</accession>
<organism evidence="4 5">
    <name type="scientific">Absidia repens</name>
    <dbReference type="NCBI Taxonomy" id="90262"/>
    <lineage>
        <taxon>Eukaryota</taxon>
        <taxon>Fungi</taxon>
        <taxon>Fungi incertae sedis</taxon>
        <taxon>Mucoromycota</taxon>
        <taxon>Mucoromycotina</taxon>
        <taxon>Mucoromycetes</taxon>
        <taxon>Mucorales</taxon>
        <taxon>Cunninghamellaceae</taxon>
        <taxon>Absidia</taxon>
    </lineage>
</organism>
<keyword evidence="2" id="KW-0812">Transmembrane</keyword>
<feature type="transmembrane region" description="Helical" evidence="2">
    <location>
        <begin position="6"/>
        <end position="24"/>
    </location>
</feature>
<dbReference type="GO" id="GO:0016787">
    <property type="term" value="F:hydrolase activity"/>
    <property type="evidence" value="ECO:0007669"/>
    <property type="project" value="UniProtKB-KW"/>
</dbReference>
<dbReference type="InterPro" id="IPR050300">
    <property type="entry name" value="GDXG_lipolytic_enzyme"/>
</dbReference>
<dbReference type="Proteomes" id="UP000193560">
    <property type="component" value="Unassembled WGS sequence"/>
</dbReference>
<dbReference type="PANTHER" id="PTHR48081">
    <property type="entry name" value="AB HYDROLASE SUPERFAMILY PROTEIN C4A8.06C"/>
    <property type="match status" value="1"/>
</dbReference>
<sequence>MYFLSYIVYPLLAAFLVLIVLDRARQQIKKNAPPSFVQWLLRTLLISPSPVARLAIYDLTKPSNHQKKWIKRFDNHHWKGAIIAHNIESDTAQTALNRLKTADLVIYEVHGGGFRVGHCVMYMEAFISWLTVLKRNHGINAVIMSIEYGLAPRVSYPGPVIECINSYRYLTSDLGVSPSKIIVSGDSAGGIISLEMLCHIYAPGLLSNPYAQRTNFDMELPVGILLSSPVVSVDQTSESWKKYAESDIVSHKLFELVIKEYLALKKNKFEMLAMLNIYNNLSKGGMDHICQGGVLFFVGEKEVFSDDIFAFADIIKNTTSNLTINVCKAPYAHDWYLIREIVRHKDAPMVKQSDDIMAEWCNRALHRQLVLDIQSYRSRGDQQLGEKKVLLPSINGPYSSATTDGKRSHIYYGPGTYNPIPLLV</sequence>
<comment type="caution">
    <text evidence="4">The sequence shown here is derived from an EMBL/GenBank/DDBJ whole genome shotgun (WGS) entry which is preliminary data.</text>
</comment>
<keyword evidence="2" id="KW-0472">Membrane</keyword>
<keyword evidence="5" id="KW-1185">Reference proteome</keyword>
<reference evidence="4 5" key="1">
    <citation type="submission" date="2016-07" db="EMBL/GenBank/DDBJ databases">
        <title>Pervasive Adenine N6-methylation of Active Genes in Fungi.</title>
        <authorList>
            <consortium name="DOE Joint Genome Institute"/>
            <person name="Mondo S.J."/>
            <person name="Dannebaum R.O."/>
            <person name="Kuo R.C."/>
            <person name="Labutti K."/>
            <person name="Haridas S."/>
            <person name="Kuo A."/>
            <person name="Salamov A."/>
            <person name="Ahrendt S.R."/>
            <person name="Lipzen A."/>
            <person name="Sullivan W."/>
            <person name="Andreopoulos W.B."/>
            <person name="Clum A."/>
            <person name="Lindquist E."/>
            <person name="Daum C."/>
            <person name="Ramamoorthy G.K."/>
            <person name="Gryganskyi A."/>
            <person name="Culley D."/>
            <person name="Magnuson J.K."/>
            <person name="James T.Y."/>
            <person name="O'Malley M.A."/>
            <person name="Stajich J.E."/>
            <person name="Spatafora J.W."/>
            <person name="Visel A."/>
            <person name="Grigoriev I.V."/>
        </authorList>
    </citation>
    <scope>NUCLEOTIDE SEQUENCE [LARGE SCALE GENOMIC DNA]</scope>
    <source>
        <strain evidence="4 5">NRRL 1336</strain>
    </source>
</reference>
<evidence type="ECO:0000313" key="4">
    <source>
        <dbReference type="EMBL" id="ORZ15640.1"/>
    </source>
</evidence>
<dbReference type="SUPFAM" id="SSF53474">
    <property type="entry name" value="alpha/beta-Hydrolases"/>
    <property type="match status" value="1"/>
</dbReference>
<proteinExistence type="predicted"/>
<keyword evidence="2" id="KW-1133">Transmembrane helix</keyword>
<protein>
    <submittedName>
        <fullName evidence="4">Alpha/Beta hydrolase protein</fullName>
    </submittedName>
</protein>